<dbReference type="PANTHER" id="PTHR43861">
    <property type="entry name" value="TRANS-ACONITATE 2-METHYLTRANSFERASE-RELATED"/>
    <property type="match status" value="1"/>
</dbReference>
<dbReference type="Gene3D" id="3.40.50.150">
    <property type="entry name" value="Vaccinia Virus protein VP39"/>
    <property type="match status" value="1"/>
</dbReference>
<dbReference type="PANTHER" id="PTHR43861:SF1">
    <property type="entry name" value="TRANS-ACONITATE 2-METHYLTRANSFERASE"/>
    <property type="match status" value="1"/>
</dbReference>
<dbReference type="CDD" id="cd02440">
    <property type="entry name" value="AdoMet_MTases"/>
    <property type="match status" value="1"/>
</dbReference>
<evidence type="ECO:0000313" key="3">
    <source>
        <dbReference type="Proteomes" id="UP000218418"/>
    </source>
</evidence>
<evidence type="ECO:0000259" key="1">
    <source>
        <dbReference type="Pfam" id="PF08241"/>
    </source>
</evidence>
<sequence length="272" mass="30473">MTDKSINSLNNQTREAWNATAQVWDEKMGDEGNDFHRYLVRPAIEKLLQLQAGQKILDIGCGNGLTTRRLASLGAKMLGIDFASEMIDNASKRTSSNQKNQELIEYQVLDATDETALLKLGEKSFDAAISAMALMDMAEIEPLFKALTKIICPGGCFIFAVMHPCFNSMHTSLGGELIENENEIYTEYYIKVKGYLKPSKVRGLALDNQPQPHIYFHRPLHILLNTAFKFGFVLDGLEEPAFSEEIAARNNAISWSRFNEVSPVIVARLRLP</sequence>
<protein>
    <submittedName>
        <fullName evidence="2">Type 11 methyltransferase</fullName>
    </submittedName>
</protein>
<dbReference type="GO" id="GO:0032259">
    <property type="term" value="P:methylation"/>
    <property type="evidence" value="ECO:0007669"/>
    <property type="project" value="UniProtKB-KW"/>
</dbReference>
<keyword evidence="2" id="KW-0808">Transferase</keyword>
<dbReference type="SUPFAM" id="SSF53335">
    <property type="entry name" value="S-adenosyl-L-methionine-dependent methyltransferases"/>
    <property type="match status" value="1"/>
</dbReference>
<reference evidence="2 3" key="1">
    <citation type="submission" date="2017-06" db="EMBL/GenBank/DDBJ databases">
        <title>Genome sequencing of cyanobaciteial culture collection at National Institute for Environmental Studies (NIES).</title>
        <authorList>
            <person name="Hirose Y."/>
            <person name="Shimura Y."/>
            <person name="Fujisawa T."/>
            <person name="Nakamura Y."/>
            <person name="Kawachi M."/>
        </authorList>
    </citation>
    <scope>NUCLEOTIDE SEQUENCE [LARGE SCALE GENOMIC DNA]</scope>
    <source>
        <strain evidence="2 3">NIES-267</strain>
    </source>
</reference>
<proteinExistence type="predicted"/>
<dbReference type="OrthoDB" id="9791837at2"/>
<dbReference type="InterPro" id="IPR013216">
    <property type="entry name" value="Methyltransf_11"/>
</dbReference>
<gene>
    <name evidence="2" type="ORF">NIES267_47070</name>
</gene>
<evidence type="ECO:0000313" key="2">
    <source>
        <dbReference type="EMBL" id="BAY85208.1"/>
    </source>
</evidence>
<organism evidence="2 3">
    <name type="scientific">Calothrix parasitica NIES-267</name>
    <dbReference type="NCBI Taxonomy" id="1973488"/>
    <lineage>
        <taxon>Bacteria</taxon>
        <taxon>Bacillati</taxon>
        <taxon>Cyanobacteriota</taxon>
        <taxon>Cyanophyceae</taxon>
        <taxon>Nostocales</taxon>
        <taxon>Calotrichaceae</taxon>
        <taxon>Calothrix</taxon>
    </lineage>
</organism>
<dbReference type="Proteomes" id="UP000218418">
    <property type="component" value="Chromosome"/>
</dbReference>
<feature type="domain" description="Methyltransferase type 11" evidence="1">
    <location>
        <begin position="57"/>
        <end position="159"/>
    </location>
</feature>
<dbReference type="Pfam" id="PF08241">
    <property type="entry name" value="Methyltransf_11"/>
    <property type="match status" value="1"/>
</dbReference>
<keyword evidence="2" id="KW-0489">Methyltransferase</keyword>
<dbReference type="AlphaFoldDB" id="A0A1Z4LVT5"/>
<dbReference type="EMBL" id="AP018227">
    <property type="protein sequence ID" value="BAY85208.1"/>
    <property type="molecule type" value="Genomic_DNA"/>
</dbReference>
<dbReference type="InterPro" id="IPR029063">
    <property type="entry name" value="SAM-dependent_MTases_sf"/>
</dbReference>
<keyword evidence="3" id="KW-1185">Reference proteome</keyword>
<accession>A0A1Z4LVT5</accession>
<name>A0A1Z4LVT5_9CYAN</name>
<dbReference type="GO" id="GO:0008757">
    <property type="term" value="F:S-adenosylmethionine-dependent methyltransferase activity"/>
    <property type="evidence" value="ECO:0007669"/>
    <property type="project" value="InterPro"/>
</dbReference>